<dbReference type="STRING" id="48698.ENSPFOP00000021896"/>
<dbReference type="GeneID" id="103145315"/>
<evidence type="ECO:0000313" key="3">
    <source>
        <dbReference type="Proteomes" id="UP000028760"/>
    </source>
</evidence>
<protein>
    <submittedName>
        <fullName evidence="2">Nucleolus and neural progenitor protein</fullName>
    </submittedName>
</protein>
<proteinExistence type="predicted"/>
<dbReference type="Pfam" id="PF14780">
    <property type="entry name" value="NEPRO_N"/>
    <property type="match status" value="1"/>
</dbReference>
<organism evidence="2 3">
    <name type="scientific">Poecilia formosa</name>
    <name type="common">Amazon molly</name>
    <name type="synonym">Limia formosa</name>
    <dbReference type="NCBI Taxonomy" id="48698"/>
    <lineage>
        <taxon>Eukaryota</taxon>
        <taxon>Metazoa</taxon>
        <taxon>Chordata</taxon>
        <taxon>Craniata</taxon>
        <taxon>Vertebrata</taxon>
        <taxon>Euteleostomi</taxon>
        <taxon>Actinopterygii</taxon>
        <taxon>Neopterygii</taxon>
        <taxon>Teleostei</taxon>
        <taxon>Neoteleostei</taxon>
        <taxon>Acanthomorphata</taxon>
        <taxon>Ovalentaria</taxon>
        <taxon>Atherinomorphae</taxon>
        <taxon>Cyprinodontiformes</taxon>
        <taxon>Poeciliidae</taxon>
        <taxon>Poeciliinae</taxon>
        <taxon>Poecilia</taxon>
    </lineage>
</organism>
<reference evidence="2" key="3">
    <citation type="submission" date="2025-09" db="UniProtKB">
        <authorList>
            <consortium name="Ensembl"/>
        </authorList>
    </citation>
    <scope>IDENTIFICATION</scope>
</reference>
<dbReference type="PANTHER" id="PTHR34761:SF1">
    <property type="entry name" value="NUCLEOLUS AND NEURAL PROGENITOR PROTEIN"/>
    <property type="match status" value="1"/>
</dbReference>
<evidence type="ECO:0000313" key="2">
    <source>
        <dbReference type="Ensembl" id="ENSPFOP00000021896.1"/>
    </source>
</evidence>
<dbReference type="Proteomes" id="UP000028760">
    <property type="component" value="Unassembled WGS sequence"/>
</dbReference>
<dbReference type="GeneTree" id="ENSGT00390000007644"/>
<dbReference type="PANTHER" id="PTHR34761">
    <property type="entry name" value="NUCLEOLUS AND NEURAL PROGENITOR PROTEIN"/>
    <property type="match status" value="1"/>
</dbReference>
<dbReference type="GO" id="GO:0005634">
    <property type="term" value="C:nucleus"/>
    <property type="evidence" value="ECO:0007669"/>
    <property type="project" value="TreeGrafter"/>
</dbReference>
<keyword evidence="3" id="KW-1185">Reference proteome</keyword>
<feature type="domain" description="Nucleolus and neural progenitor protein-like N-terminal" evidence="1">
    <location>
        <begin position="7"/>
        <end position="197"/>
    </location>
</feature>
<dbReference type="EMBL" id="AYCK01009402">
    <property type="status" value="NOT_ANNOTATED_CDS"/>
    <property type="molecule type" value="Genomic_DNA"/>
</dbReference>
<dbReference type="Ensembl" id="ENSPFOT00000031759.1">
    <property type="protein sequence ID" value="ENSPFOP00000021896.1"/>
    <property type="gene ID" value="ENSPFOG00000023192.1"/>
</dbReference>
<dbReference type="InterPro" id="IPR027951">
    <property type="entry name" value="Nepro_N"/>
</dbReference>
<dbReference type="AlphaFoldDB" id="A0A096LRV5"/>
<dbReference type="CTD" id="25871"/>
<name>A0A096LRV5_POEFO</name>
<reference evidence="3" key="1">
    <citation type="submission" date="2013-10" db="EMBL/GenBank/DDBJ databases">
        <authorList>
            <person name="Schartl M."/>
            <person name="Warren W."/>
        </authorList>
    </citation>
    <scope>NUCLEOTIDE SEQUENCE [LARGE SCALE GENOMIC DNA]</scope>
    <source>
        <strain evidence="3">female</strain>
    </source>
</reference>
<dbReference type="GO" id="GO:0045747">
    <property type="term" value="P:positive regulation of Notch signaling pathway"/>
    <property type="evidence" value="ECO:0007669"/>
    <property type="project" value="TreeGrafter"/>
</dbReference>
<dbReference type="InterPro" id="IPR052835">
    <property type="entry name" value="Nepro"/>
</dbReference>
<sequence>MAEEQLWNRVNIPYPCATSVVRIKVAPETVKLFKDLLLKNDEVLKLLHSKLLQTEIRLLYDLMHILNNSYRGNKTFKGLQQVEQCVNRLKTMKLDAALQGLIELCPNQIQMALCSKKGDCDVPSQPMLEWTCLKVLGAGKLLSCTLSRCSRAFILAKRQMKWEEFLILNIVLTSMLSRLWVFFRGLLVSLCNLYQWLLELLKAVAQAKPMPFLTDTVLPADMAEFLGPSDALVLKKHPAFHACPKTKCQTTKKAKVKNNKQQMAFKEDLGKAVERKTGVGFDVDDKPFIFKGKTVSKLSNKVKKQEFKKQVSEATTFALLAANLEEIIQWCGSERMKRTKRLLTFLHIKCQQMKCLEAEGHNVQRKLRVFRRKVCQAVSPQGSAVRTFRFTAVTKRITGRRSHSVSLWKRFMLSRARTSFKRTVLLGQQKDSGPVVYFKDVGKSKASNRRALQINNPDSNEDIDDIFATAGL</sequence>
<dbReference type="eggNOG" id="ENOG502QTP3">
    <property type="taxonomic scope" value="Eukaryota"/>
</dbReference>
<dbReference type="KEGG" id="pfor:103145315"/>
<dbReference type="RefSeq" id="XP_007562754.1">
    <property type="nucleotide sequence ID" value="XM_007562692.2"/>
</dbReference>
<dbReference type="OrthoDB" id="9899341at2759"/>
<reference evidence="2" key="2">
    <citation type="submission" date="2025-08" db="UniProtKB">
        <authorList>
            <consortium name="Ensembl"/>
        </authorList>
    </citation>
    <scope>IDENTIFICATION</scope>
</reference>
<dbReference type="OMA" id="EFVLMKI"/>
<evidence type="ECO:0000259" key="1">
    <source>
        <dbReference type="Pfam" id="PF14780"/>
    </source>
</evidence>
<accession>A0A096LRV5</accession>